<accession>A0A0L1JU30</accession>
<comment type="caution">
    <text evidence="1">The sequence shown here is derived from an EMBL/GenBank/DDBJ whole genome shotgun (WGS) entry which is preliminary data.</text>
</comment>
<reference evidence="1 2" key="1">
    <citation type="journal article" date="2015" name="Int. J. Syst. Evol. Microbiol.">
        <title>Aestuariivita atlantica sp. nov., isolated from deep sea sediment of the Atlantic Ocean.</title>
        <authorList>
            <person name="Li G."/>
            <person name="Lai Q."/>
            <person name="Du Y."/>
            <person name="Liu X."/>
            <person name="Sun F."/>
            <person name="Shao Z."/>
        </authorList>
    </citation>
    <scope>NUCLEOTIDE SEQUENCE [LARGE SCALE GENOMIC DNA]</scope>
    <source>
        <strain evidence="1 2">22II-S11-z3</strain>
    </source>
</reference>
<protein>
    <submittedName>
        <fullName evidence="1">Uncharacterized protein</fullName>
    </submittedName>
</protein>
<dbReference type="EMBL" id="AQQZ01000001">
    <property type="protein sequence ID" value="KNG95260.1"/>
    <property type="molecule type" value="Genomic_DNA"/>
</dbReference>
<dbReference type="RefSeq" id="WP_050528980.1">
    <property type="nucleotide sequence ID" value="NZ_AQQZ01000001.1"/>
</dbReference>
<evidence type="ECO:0000313" key="2">
    <source>
        <dbReference type="Proteomes" id="UP000036938"/>
    </source>
</evidence>
<name>A0A0L1JU30_9RHOB</name>
<proteinExistence type="predicted"/>
<sequence length="84" mass="9021">MTLDSLIFDEIDGPKVREAVQRHLRAMEREGGQQATSNALAAAAGLVEFAAYELARDKGSDTVSRLILLSAELDRVAAEYAEAG</sequence>
<evidence type="ECO:0000313" key="1">
    <source>
        <dbReference type="EMBL" id="KNG95260.1"/>
    </source>
</evidence>
<dbReference type="AlphaFoldDB" id="A0A0L1JU30"/>
<organism evidence="1 2">
    <name type="scientific">Pseudaestuariivita atlantica</name>
    <dbReference type="NCBI Taxonomy" id="1317121"/>
    <lineage>
        <taxon>Bacteria</taxon>
        <taxon>Pseudomonadati</taxon>
        <taxon>Pseudomonadota</taxon>
        <taxon>Alphaproteobacteria</taxon>
        <taxon>Rhodobacterales</taxon>
        <taxon>Paracoccaceae</taxon>
        <taxon>Pseudaestuariivita</taxon>
    </lineage>
</organism>
<gene>
    <name evidence="1" type="ORF">ATO11_01075</name>
</gene>
<keyword evidence="2" id="KW-1185">Reference proteome</keyword>
<dbReference type="Proteomes" id="UP000036938">
    <property type="component" value="Unassembled WGS sequence"/>
</dbReference>